<evidence type="ECO:0000313" key="2">
    <source>
        <dbReference type="EMBL" id="QHS93450.1"/>
    </source>
</evidence>
<evidence type="ECO:0000259" key="1">
    <source>
        <dbReference type="PROSITE" id="PS50181"/>
    </source>
</evidence>
<accession>A0A6C0BN32</accession>
<dbReference type="EMBL" id="MN739204">
    <property type="protein sequence ID" value="QHS93450.1"/>
    <property type="molecule type" value="Genomic_DNA"/>
</dbReference>
<name>A0A6C0BN32_9ZZZZ</name>
<sequence>MEDTRGDFAQLPDEMLTEIFENLSTAEAARLCASNPQFRQWCRDYDILEQLARREIRERAPYRTWNGSALDLIKLINRGQRTWYVAFPSLDNDNSLNLDLLIDAYDEPRRNEIRVVLPGTMLQRGTYWIFGSPDTWSSLGWYAFKTEEELDRRLEWYYNRGYYYDAEVQEFIAKWKTGDQPAMTTELVGDPNGDQVDLFMMRVEFVE</sequence>
<dbReference type="AlphaFoldDB" id="A0A6C0BN32"/>
<dbReference type="PROSITE" id="PS50181">
    <property type="entry name" value="FBOX"/>
    <property type="match status" value="1"/>
</dbReference>
<proteinExistence type="predicted"/>
<organism evidence="2">
    <name type="scientific">viral metagenome</name>
    <dbReference type="NCBI Taxonomy" id="1070528"/>
    <lineage>
        <taxon>unclassified sequences</taxon>
        <taxon>metagenomes</taxon>
        <taxon>organismal metagenomes</taxon>
    </lineage>
</organism>
<feature type="domain" description="F-box" evidence="1">
    <location>
        <begin position="5"/>
        <end position="51"/>
    </location>
</feature>
<dbReference type="Pfam" id="PF00646">
    <property type="entry name" value="F-box"/>
    <property type="match status" value="1"/>
</dbReference>
<reference evidence="2" key="1">
    <citation type="journal article" date="2020" name="Nature">
        <title>Giant virus diversity and host interactions through global metagenomics.</title>
        <authorList>
            <person name="Schulz F."/>
            <person name="Roux S."/>
            <person name="Paez-Espino D."/>
            <person name="Jungbluth S."/>
            <person name="Walsh D.A."/>
            <person name="Denef V.J."/>
            <person name="McMahon K.D."/>
            <person name="Konstantinidis K.T."/>
            <person name="Eloe-Fadrosh E.A."/>
            <person name="Kyrpides N.C."/>
            <person name="Woyke T."/>
        </authorList>
    </citation>
    <scope>NUCLEOTIDE SEQUENCE</scope>
    <source>
        <strain evidence="2">GVMAG-M-3300017989-17</strain>
    </source>
</reference>
<dbReference type="InterPro" id="IPR036047">
    <property type="entry name" value="F-box-like_dom_sf"/>
</dbReference>
<protein>
    <recommendedName>
        <fullName evidence="1">F-box domain-containing protein</fullName>
    </recommendedName>
</protein>
<dbReference type="InterPro" id="IPR001810">
    <property type="entry name" value="F-box_dom"/>
</dbReference>
<dbReference type="SUPFAM" id="SSF81383">
    <property type="entry name" value="F-box domain"/>
    <property type="match status" value="1"/>
</dbReference>